<gene>
    <name evidence="8" type="ORF">Slati_1600900</name>
</gene>
<reference evidence="8" key="1">
    <citation type="submission" date="2020-06" db="EMBL/GenBank/DDBJ databases">
        <authorList>
            <person name="Li T."/>
            <person name="Hu X."/>
            <person name="Zhang T."/>
            <person name="Song X."/>
            <person name="Zhang H."/>
            <person name="Dai N."/>
            <person name="Sheng W."/>
            <person name="Hou X."/>
            <person name="Wei L."/>
        </authorList>
    </citation>
    <scope>NUCLEOTIDE SEQUENCE</scope>
    <source>
        <strain evidence="8">KEN1</strain>
        <tissue evidence="8">Leaf</tissue>
    </source>
</reference>
<comment type="subcellular location">
    <subcellularLocation>
        <location evidence="1">Membrane</location>
        <topology evidence="1">Single-pass type I membrane protein</topology>
    </subcellularLocation>
</comment>
<dbReference type="AlphaFoldDB" id="A0AAW2X8H3"/>
<dbReference type="Gene3D" id="2.60.120.430">
    <property type="entry name" value="Galactose-binding lectin"/>
    <property type="match status" value="1"/>
</dbReference>
<name>A0AAW2X8H3_9LAMI</name>
<evidence type="ECO:0000259" key="7">
    <source>
        <dbReference type="Pfam" id="PF12819"/>
    </source>
</evidence>
<keyword evidence="8" id="KW-0675">Receptor</keyword>
<organism evidence="8">
    <name type="scientific">Sesamum latifolium</name>
    <dbReference type="NCBI Taxonomy" id="2727402"/>
    <lineage>
        <taxon>Eukaryota</taxon>
        <taxon>Viridiplantae</taxon>
        <taxon>Streptophyta</taxon>
        <taxon>Embryophyta</taxon>
        <taxon>Tracheophyta</taxon>
        <taxon>Spermatophyta</taxon>
        <taxon>Magnoliopsida</taxon>
        <taxon>eudicotyledons</taxon>
        <taxon>Gunneridae</taxon>
        <taxon>Pentapetalae</taxon>
        <taxon>asterids</taxon>
        <taxon>lamiids</taxon>
        <taxon>Lamiales</taxon>
        <taxon>Pedaliaceae</taxon>
        <taxon>Sesamum</taxon>
    </lineage>
</organism>
<keyword evidence="8" id="KW-0418">Kinase</keyword>
<keyword evidence="2" id="KW-0723">Serine/threonine-protein kinase</keyword>
<evidence type="ECO:0000256" key="2">
    <source>
        <dbReference type="ARBA" id="ARBA00022527"/>
    </source>
</evidence>
<evidence type="ECO:0000313" key="8">
    <source>
        <dbReference type="EMBL" id="KAL0450445.1"/>
    </source>
</evidence>
<dbReference type="InterPro" id="IPR045272">
    <property type="entry name" value="ANXUR1/2-like"/>
</dbReference>
<dbReference type="GO" id="GO:0016020">
    <property type="term" value="C:membrane"/>
    <property type="evidence" value="ECO:0007669"/>
    <property type="project" value="UniProtKB-SubCell"/>
</dbReference>
<evidence type="ECO:0000256" key="6">
    <source>
        <dbReference type="ARBA" id="ARBA00023180"/>
    </source>
</evidence>
<evidence type="ECO:0000256" key="4">
    <source>
        <dbReference type="ARBA" id="ARBA00022741"/>
    </source>
</evidence>
<dbReference type="PANTHER" id="PTHR34590">
    <property type="entry name" value="OS03G0124300 PROTEIN-RELATED"/>
    <property type="match status" value="1"/>
</dbReference>
<dbReference type="PANTHER" id="PTHR34590:SF5">
    <property type="entry name" value="OS04G0586500 PROTEIN"/>
    <property type="match status" value="1"/>
</dbReference>
<sequence length="207" mass="23148">MPPSVFPIPYGTARVFRSSFTYAFPVLTGPKFLRLYFYPDTYSGFNTSQSFFSVTANGFTLLSNFSAFLNSPSPSEPSFMKEFVLNVQDKQRLDVTFSPNPNSFAFVNGIEIVSLPDTLYFRKRCANQFVDQLFYLKDDTVLENLYRLNVGGGDVAIQDDSGLPAACFGPGPKMMTLYSGGIMVTALILRTSRSTTLSRLRLTVHRK</sequence>
<evidence type="ECO:0000256" key="1">
    <source>
        <dbReference type="ARBA" id="ARBA00004479"/>
    </source>
</evidence>
<keyword evidence="6" id="KW-0325">Glycoprotein</keyword>
<dbReference type="Pfam" id="PF12819">
    <property type="entry name" value="Malectin_like"/>
    <property type="match status" value="1"/>
</dbReference>
<reference evidence="8" key="2">
    <citation type="journal article" date="2024" name="Plant">
        <title>Genomic evolution and insights into agronomic trait innovations of Sesamum species.</title>
        <authorList>
            <person name="Miao H."/>
            <person name="Wang L."/>
            <person name="Qu L."/>
            <person name="Liu H."/>
            <person name="Sun Y."/>
            <person name="Le M."/>
            <person name="Wang Q."/>
            <person name="Wei S."/>
            <person name="Zheng Y."/>
            <person name="Lin W."/>
            <person name="Duan Y."/>
            <person name="Cao H."/>
            <person name="Xiong S."/>
            <person name="Wang X."/>
            <person name="Wei L."/>
            <person name="Li C."/>
            <person name="Ma Q."/>
            <person name="Ju M."/>
            <person name="Zhao R."/>
            <person name="Li G."/>
            <person name="Mu C."/>
            <person name="Tian Q."/>
            <person name="Mei H."/>
            <person name="Zhang T."/>
            <person name="Gao T."/>
            <person name="Zhang H."/>
        </authorList>
    </citation>
    <scope>NUCLEOTIDE SEQUENCE</scope>
    <source>
        <strain evidence="8">KEN1</strain>
    </source>
</reference>
<proteinExistence type="predicted"/>
<comment type="caution">
    <text evidence="8">The sequence shown here is derived from an EMBL/GenBank/DDBJ whole genome shotgun (WGS) entry which is preliminary data.</text>
</comment>
<protein>
    <submittedName>
        <fullName evidence="8">Receptor-like protein kinase</fullName>
    </submittedName>
</protein>
<evidence type="ECO:0000256" key="3">
    <source>
        <dbReference type="ARBA" id="ARBA00022679"/>
    </source>
</evidence>
<dbReference type="EMBL" id="JACGWN010000005">
    <property type="protein sequence ID" value="KAL0450445.1"/>
    <property type="molecule type" value="Genomic_DNA"/>
</dbReference>
<accession>A0AAW2X8H3</accession>
<keyword evidence="5" id="KW-0067">ATP-binding</keyword>
<dbReference type="GO" id="GO:0004714">
    <property type="term" value="F:transmembrane receptor protein tyrosine kinase activity"/>
    <property type="evidence" value="ECO:0007669"/>
    <property type="project" value="InterPro"/>
</dbReference>
<dbReference type="InterPro" id="IPR024788">
    <property type="entry name" value="Malectin-like_Carb-bd_dom"/>
</dbReference>
<keyword evidence="3" id="KW-0808">Transferase</keyword>
<dbReference type="FunFam" id="2.60.120.430:FF:000003">
    <property type="entry name" value="FERONIA receptor-like kinase"/>
    <property type="match status" value="1"/>
</dbReference>
<feature type="domain" description="Malectin-like" evidence="7">
    <location>
        <begin position="5"/>
        <end position="160"/>
    </location>
</feature>
<dbReference type="GO" id="GO:0004674">
    <property type="term" value="F:protein serine/threonine kinase activity"/>
    <property type="evidence" value="ECO:0007669"/>
    <property type="project" value="UniProtKB-KW"/>
</dbReference>
<keyword evidence="4" id="KW-0547">Nucleotide-binding</keyword>
<evidence type="ECO:0000256" key="5">
    <source>
        <dbReference type="ARBA" id="ARBA00022840"/>
    </source>
</evidence>
<dbReference type="GO" id="GO:0005524">
    <property type="term" value="F:ATP binding"/>
    <property type="evidence" value="ECO:0007669"/>
    <property type="project" value="UniProtKB-KW"/>
</dbReference>